<dbReference type="InterPro" id="IPR038008">
    <property type="entry name" value="Jag_KH"/>
</dbReference>
<dbReference type="PROSITE" id="PS51061">
    <property type="entry name" value="R3H"/>
    <property type="match status" value="1"/>
</dbReference>
<dbReference type="Pfam" id="PF13083">
    <property type="entry name" value="KH_KhpA-B"/>
    <property type="match status" value="1"/>
</dbReference>
<gene>
    <name evidence="6" type="primary">khpB</name>
    <name evidence="6" type="synonym">eloR</name>
    <name evidence="9" type="ORF">J2Z71_001090</name>
</gene>
<accession>A0ABS4KCR2</accession>
<evidence type="ECO:0000256" key="1">
    <source>
        <dbReference type="ARBA" id="ARBA00022490"/>
    </source>
</evidence>
<organism evidence="9 10">
    <name type="scientific">Peptoniphilus stercorisuis</name>
    <dbReference type="NCBI Taxonomy" id="1436965"/>
    <lineage>
        <taxon>Bacteria</taxon>
        <taxon>Bacillati</taxon>
        <taxon>Bacillota</taxon>
        <taxon>Tissierellia</taxon>
        <taxon>Tissierellales</taxon>
        <taxon>Peptoniphilaceae</taxon>
        <taxon>Peptoniphilus</taxon>
    </lineage>
</organism>
<dbReference type="Proteomes" id="UP001519306">
    <property type="component" value="Unassembled WGS sequence"/>
</dbReference>
<proteinExistence type="inferred from homology"/>
<comment type="caution">
    <text evidence="9">The sequence shown here is derived from an EMBL/GenBank/DDBJ whole genome shotgun (WGS) entry which is preliminary data.</text>
</comment>
<evidence type="ECO:0000256" key="4">
    <source>
        <dbReference type="ARBA" id="ARBA00023186"/>
    </source>
</evidence>
<comment type="domain">
    <text evidence="6">Has an N-terminal Jag-N domain and 2 RNA-binding domains (KH and R3H).</text>
</comment>
<dbReference type="InterPro" id="IPR032782">
    <property type="entry name" value="KhpB_N"/>
</dbReference>
<feature type="region of interest" description="Jag_N domain" evidence="6">
    <location>
        <begin position="5"/>
        <end position="55"/>
    </location>
</feature>
<evidence type="ECO:0000256" key="3">
    <source>
        <dbReference type="ARBA" id="ARBA00022960"/>
    </source>
</evidence>
<dbReference type="InterPro" id="IPR001374">
    <property type="entry name" value="R3H_dom"/>
</dbReference>
<dbReference type="InterPro" id="IPR015946">
    <property type="entry name" value="KH_dom-like_a/b"/>
</dbReference>
<evidence type="ECO:0000256" key="7">
    <source>
        <dbReference type="SAM" id="MobiDB-lite"/>
    </source>
</evidence>
<reference evidence="9 10" key="1">
    <citation type="submission" date="2021-03" db="EMBL/GenBank/DDBJ databases">
        <title>Genomic Encyclopedia of Type Strains, Phase IV (KMG-IV): sequencing the most valuable type-strain genomes for metagenomic binning, comparative biology and taxonomic classification.</title>
        <authorList>
            <person name="Goeker M."/>
        </authorList>
    </citation>
    <scope>NUCLEOTIDE SEQUENCE [LARGE SCALE GENOMIC DNA]</scope>
    <source>
        <strain evidence="9 10">DSM 27563</strain>
    </source>
</reference>
<dbReference type="SMART" id="SM00393">
    <property type="entry name" value="R3H"/>
    <property type="match status" value="1"/>
</dbReference>
<dbReference type="SUPFAM" id="SSF82708">
    <property type="entry name" value="R3H domain"/>
    <property type="match status" value="1"/>
</dbReference>
<feature type="domain" description="R3H" evidence="8">
    <location>
        <begin position="193"/>
        <end position="259"/>
    </location>
</feature>
<dbReference type="Gene3D" id="3.30.1370.50">
    <property type="entry name" value="R3H-like domain"/>
    <property type="match status" value="1"/>
</dbReference>
<dbReference type="CDD" id="cd02644">
    <property type="entry name" value="R3H_jag"/>
    <property type="match status" value="1"/>
</dbReference>
<protein>
    <recommendedName>
        <fullName evidence="6">RNA-binding protein KhpB</fullName>
    </recommendedName>
    <alternativeName>
        <fullName evidence="6">RNA-binding protein EloR</fullName>
    </alternativeName>
</protein>
<dbReference type="InterPro" id="IPR038247">
    <property type="entry name" value="Jag_N_dom_sf"/>
</dbReference>
<evidence type="ECO:0000313" key="10">
    <source>
        <dbReference type="Proteomes" id="UP001519306"/>
    </source>
</evidence>
<comment type="subcellular location">
    <subcellularLocation>
        <location evidence="6">Cytoplasm</location>
    </subcellularLocation>
</comment>
<keyword evidence="5 6" id="KW-0961">Cell wall biogenesis/degradation</keyword>
<name>A0ABS4KCR2_9FIRM</name>
<dbReference type="EMBL" id="JAGGLJ010000009">
    <property type="protein sequence ID" value="MBP2025547.1"/>
    <property type="molecule type" value="Genomic_DNA"/>
</dbReference>
<dbReference type="Gene3D" id="3.30.300.20">
    <property type="match status" value="1"/>
</dbReference>
<evidence type="ECO:0000256" key="5">
    <source>
        <dbReference type="ARBA" id="ARBA00023316"/>
    </source>
</evidence>
<evidence type="ECO:0000259" key="8">
    <source>
        <dbReference type="PROSITE" id="PS51061"/>
    </source>
</evidence>
<dbReference type="RefSeq" id="WP_210060839.1">
    <property type="nucleotide sequence ID" value="NZ_JAGGLJ010000009.1"/>
</dbReference>
<feature type="compositionally biased region" description="Basic and acidic residues" evidence="7">
    <location>
        <begin position="78"/>
        <end position="90"/>
    </location>
</feature>
<feature type="region of interest" description="Disordered" evidence="7">
    <location>
        <begin position="78"/>
        <end position="100"/>
    </location>
</feature>
<dbReference type="Pfam" id="PF01424">
    <property type="entry name" value="R3H"/>
    <property type="match status" value="1"/>
</dbReference>
<dbReference type="CDD" id="cd02414">
    <property type="entry name" value="KH-II_Jag"/>
    <property type="match status" value="1"/>
</dbReference>
<evidence type="ECO:0000256" key="2">
    <source>
        <dbReference type="ARBA" id="ARBA00022884"/>
    </source>
</evidence>
<dbReference type="HAMAP" id="MF_00867">
    <property type="entry name" value="KhpB"/>
    <property type="match status" value="1"/>
</dbReference>
<keyword evidence="10" id="KW-1185">Reference proteome</keyword>
<comment type="function">
    <text evidence="6">A probable RNA chaperone. Forms a complex with KhpA which binds to cellular RNA and controls its expression. Plays a role in peptidoglycan (PG) homeostasis and cell length regulation.</text>
</comment>
<dbReference type="PANTHER" id="PTHR35800:SF1">
    <property type="entry name" value="RNA-BINDING PROTEIN KHPB"/>
    <property type="match status" value="1"/>
</dbReference>
<evidence type="ECO:0000256" key="6">
    <source>
        <dbReference type="HAMAP-Rule" id="MF_00867"/>
    </source>
</evidence>
<comment type="similarity">
    <text evidence="6">Belongs to the KhpB RNA-binding protein family.</text>
</comment>
<dbReference type="PANTHER" id="PTHR35800">
    <property type="entry name" value="PROTEIN JAG"/>
    <property type="match status" value="1"/>
</dbReference>
<dbReference type="NCBIfam" id="NF041568">
    <property type="entry name" value="Jag_EloR"/>
    <property type="match status" value="1"/>
</dbReference>
<dbReference type="InterPro" id="IPR039247">
    <property type="entry name" value="KhpB"/>
</dbReference>
<dbReference type="SMART" id="SM01245">
    <property type="entry name" value="Jag_N"/>
    <property type="match status" value="1"/>
</dbReference>
<keyword evidence="2 6" id="KW-0694">RNA-binding</keyword>
<dbReference type="InterPro" id="IPR036867">
    <property type="entry name" value="R3H_dom_sf"/>
</dbReference>
<dbReference type="Pfam" id="PF14804">
    <property type="entry name" value="Jag_N"/>
    <property type="match status" value="1"/>
</dbReference>
<comment type="subunit">
    <text evidence="6">Forms a complex with KhpA.</text>
</comment>
<keyword evidence="4 6" id="KW-0143">Chaperone</keyword>
<dbReference type="InterPro" id="IPR034079">
    <property type="entry name" value="R3H_KhpB"/>
</dbReference>
<dbReference type="Gene3D" id="3.30.30.80">
    <property type="entry name" value="probable RNA-binding protein from clostridium symbiosum atcc 14940"/>
    <property type="match status" value="1"/>
</dbReference>
<keyword evidence="3 6" id="KW-0133">Cell shape</keyword>
<sequence length="261" mass="29780">MNYVIKVAKTVDEAVSEALKELNITRDEAKIEVIEEASKGFLGLIGTKDATVKVSKVTDTKDLLAEIFNEKLESEKSQNKAQEVSDKFENNSKISATESKKTNEEVDDLSIYDITEEFMSKIMKTLDIKYSLNIKKEKNILSVEILGNEQELGIVIGKRGVTLDAIQYILSLMINKNSSEYIRVVVDSSGYRKKREHTLQDLARKMAAKALRTSRAIRLEPMNPQERKIIHEALQDYDGVFTHSEGKDPYRRVVIQKEREY</sequence>
<keyword evidence="1 6" id="KW-0963">Cytoplasm</keyword>
<evidence type="ECO:0000313" key="9">
    <source>
        <dbReference type="EMBL" id="MBP2025547.1"/>
    </source>
</evidence>